<organism evidence="3 4">
    <name type="scientific">Metarhizium robertsii</name>
    <dbReference type="NCBI Taxonomy" id="568076"/>
    <lineage>
        <taxon>Eukaryota</taxon>
        <taxon>Fungi</taxon>
        <taxon>Dikarya</taxon>
        <taxon>Ascomycota</taxon>
        <taxon>Pezizomycotina</taxon>
        <taxon>Sordariomycetes</taxon>
        <taxon>Hypocreomycetidae</taxon>
        <taxon>Hypocreales</taxon>
        <taxon>Clavicipitaceae</taxon>
        <taxon>Metarhizium</taxon>
    </lineage>
</organism>
<feature type="transmembrane region" description="Helical" evidence="2">
    <location>
        <begin position="96"/>
        <end position="116"/>
    </location>
</feature>
<evidence type="ECO:0000313" key="3">
    <source>
        <dbReference type="EMBL" id="EXU95071.1"/>
    </source>
</evidence>
<dbReference type="Proteomes" id="UP000030151">
    <property type="component" value="Unassembled WGS sequence"/>
</dbReference>
<accession>A0A0A1UME5</accession>
<dbReference type="HOGENOM" id="CLU_924637_0_0_1"/>
<proteinExistence type="predicted"/>
<feature type="compositionally biased region" description="Polar residues" evidence="1">
    <location>
        <begin position="195"/>
        <end position="215"/>
    </location>
</feature>
<reference evidence="3 4" key="1">
    <citation type="submission" date="2014-02" db="EMBL/GenBank/DDBJ databases">
        <title>The genome sequence of the entomopathogenic fungus Metarhizium robertsii ARSEF 2575.</title>
        <authorList>
            <person name="Giuliano Garisto Donzelli B."/>
            <person name="Roe B.A."/>
            <person name="Macmil S.L."/>
            <person name="Krasnoff S.B."/>
            <person name="Gibson D.M."/>
        </authorList>
    </citation>
    <scope>NUCLEOTIDE SEQUENCE [LARGE SCALE GENOMIC DNA]</scope>
    <source>
        <strain evidence="3 4">ARSEF 2575</strain>
    </source>
</reference>
<comment type="caution">
    <text evidence="3">The sequence shown here is derived from an EMBL/GenBank/DDBJ whole genome shotgun (WGS) entry which is preliminary data.</text>
</comment>
<protein>
    <submittedName>
        <fullName evidence="3">Uncharacterized protein</fullName>
    </submittedName>
</protein>
<evidence type="ECO:0000313" key="4">
    <source>
        <dbReference type="Proteomes" id="UP000030151"/>
    </source>
</evidence>
<dbReference type="EMBL" id="JELW01000106">
    <property type="protein sequence ID" value="EXU95071.1"/>
    <property type="molecule type" value="Genomic_DNA"/>
</dbReference>
<gene>
    <name evidence="3" type="ORF">X797_011852</name>
</gene>
<feature type="transmembrane region" description="Helical" evidence="2">
    <location>
        <begin position="12"/>
        <end position="31"/>
    </location>
</feature>
<evidence type="ECO:0000256" key="2">
    <source>
        <dbReference type="SAM" id="Phobius"/>
    </source>
</evidence>
<keyword evidence="2" id="KW-1133">Transmembrane helix</keyword>
<sequence>MDWKVTTILQLAFSVFVFLFLLSSLFIAAFGRKDARKSTRLRACTLLYAIAAAVTSHFWSRANGQLESETQLISTLTIWNSAASIPFITGLRGRLYFVWFAALALAEGSDTLARYLVKKIITTPSPADAVADLVKIWYTTCVPTVALSCYASLRILALNVVKYGGKISTAALPWRKMLQHGLVSDPEAPSVTPGHRSSMSESLQGSGTQLQQFRPLQNPRPPSAGSKLTTPSSHGPAAVPAGPLDPSPTKSLRE</sequence>
<dbReference type="OrthoDB" id="10292327at2759"/>
<keyword evidence="2" id="KW-0812">Transmembrane</keyword>
<feature type="region of interest" description="Disordered" evidence="1">
    <location>
        <begin position="185"/>
        <end position="254"/>
    </location>
</feature>
<keyword evidence="2" id="KW-0472">Membrane</keyword>
<dbReference type="AlphaFoldDB" id="A0A0A1UME5"/>
<evidence type="ECO:0000256" key="1">
    <source>
        <dbReference type="SAM" id="MobiDB-lite"/>
    </source>
</evidence>
<name>A0A0A1UME5_9HYPO</name>
<feature type="transmembrane region" description="Helical" evidence="2">
    <location>
        <begin position="136"/>
        <end position="157"/>
    </location>
</feature>